<dbReference type="InterPro" id="IPR039495">
    <property type="entry name" value="TAF1A"/>
</dbReference>
<reference evidence="2 3" key="1">
    <citation type="submission" date="2024-02" db="EMBL/GenBank/DDBJ databases">
        <authorList>
            <person name="Daric V."/>
            <person name="Darras S."/>
        </authorList>
    </citation>
    <scope>NUCLEOTIDE SEQUENCE [LARGE SCALE GENOMIC DNA]</scope>
</reference>
<keyword evidence="3" id="KW-1185">Reference proteome</keyword>
<dbReference type="InterPro" id="IPR052669">
    <property type="entry name" value="SL1/TIF-IB_Component"/>
</dbReference>
<dbReference type="PANTHER" id="PTHR32122">
    <property type="entry name" value="TATA BOX-BINDING PROTEIN ASSOCIATED FACTOR RNA POLYMERASE I SUBUNIT A"/>
    <property type="match status" value="1"/>
</dbReference>
<keyword evidence="1" id="KW-0812">Transmembrane</keyword>
<evidence type="ECO:0000313" key="3">
    <source>
        <dbReference type="Proteomes" id="UP001642483"/>
    </source>
</evidence>
<organism evidence="2 3">
    <name type="scientific">Clavelina lepadiformis</name>
    <name type="common">Light-bulb sea squirt</name>
    <name type="synonym">Ascidia lepadiformis</name>
    <dbReference type="NCBI Taxonomy" id="159417"/>
    <lineage>
        <taxon>Eukaryota</taxon>
        <taxon>Metazoa</taxon>
        <taxon>Chordata</taxon>
        <taxon>Tunicata</taxon>
        <taxon>Ascidiacea</taxon>
        <taxon>Aplousobranchia</taxon>
        <taxon>Clavelinidae</taxon>
        <taxon>Clavelina</taxon>
    </lineage>
</organism>
<keyword evidence="1" id="KW-1133">Transmembrane helix</keyword>
<evidence type="ECO:0000256" key="1">
    <source>
        <dbReference type="SAM" id="Phobius"/>
    </source>
</evidence>
<evidence type="ECO:0000313" key="2">
    <source>
        <dbReference type="EMBL" id="CAK8677700.1"/>
    </source>
</evidence>
<proteinExistence type="predicted"/>
<feature type="transmembrane region" description="Helical" evidence="1">
    <location>
        <begin position="189"/>
        <end position="208"/>
    </location>
</feature>
<comment type="caution">
    <text evidence="2">The sequence shown here is derived from an EMBL/GenBank/DDBJ whole genome shotgun (WGS) entry which is preliminary data.</text>
</comment>
<dbReference type="Pfam" id="PF14929">
    <property type="entry name" value="TAF1_subA"/>
    <property type="match status" value="1"/>
</dbReference>
<dbReference type="Proteomes" id="UP001642483">
    <property type="component" value="Unassembled WGS sequence"/>
</dbReference>
<dbReference type="PANTHER" id="PTHR32122:SF1">
    <property type="entry name" value="TATA BOX-BINDING PROTEIN-ASSOCIATED FACTOR RNA POLYMERASE I SUBUNIT A"/>
    <property type="match status" value="1"/>
</dbReference>
<name>A0ABP0FH02_CLALP</name>
<protein>
    <submittedName>
        <fullName evidence="2">Uncharacterized protein</fullName>
    </submittedName>
</protein>
<keyword evidence="1" id="KW-0472">Membrane</keyword>
<gene>
    <name evidence="2" type="ORF">CVLEPA_LOCUS7699</name>
</gene>
<accession>A0ABP0FH02</accession>
<dbReference type="EMBL" id="CAWYQH010000046">
    <property type="protein sequence ID" value="CAK8677700.1"/>
    <property type="molecule type" value="Genomic_DNA"/>
</dbReference>
<sequence length="467" mass="55430">MNDMDISHQKQLKDFLQTLTFELNGLSAKDHRDYVFQIFDKEDDVGGFRDHDREVHTRLPLEYSKQRIFKLLRAKLLQHKWGDVATILHGIAMLSWKKYNNNPNSEIMWRIGSDVLHHHPLGFNNHELLDTHRRTMGLYFETIDQTHVLLEYVFSLILKQDFEKAEEELKYYQSIDKGIRYKDRRRKNIAFWATIIEGYLGLIEYALWKIMVTKEDANFSTQQDMFDITTDNNEKNNKTLADLATTHFRKILSEPGTWDIFVLKHAEILLYYNDVGQLKDDLCSYSVTNKDNPNAHKYLYRYLKNYESDRDVNQLITLLKRLHVISPADPEMLDLHRYLFDKWSNDFQSSEFRKEPGSYVDLLESFEILLCMLDHACWIDDIRPWRALDSSLKAIQDKLENEVFLDLISKIWTLSERCRWWQPFHFNLTQARKTLLLNDSEMITAKLNVASLFTSADSDFCKVLRES</sequence>